<proteinExistence type="predicted"/>
<protein>
    <submittedName>
        <fullName evidence="2">Dual specificity protein kinase lkh1</fullName>
    </submittedName>
</protein>
<dbReference type="EMBL" id="GDJX01010801">
    <property type="protein sequence ID" value="JAT57135.1"/>
    <property type="molecule type" value="Transcribed_RNA"/>
</dbReference>
<keyword evidence="2" id="KW-0808">Transferase</keyword>
<feature type="compositionally biased region" description="Basic residues" evidence="1">
    <location>
        <begin position="110"/>
        <end position="126"/>
    </location>
</feature>
<feature type="compositionally biased region" description="Low complexity" evidence="1">
    <location>
        <begin position="33"/>
        <end position="45"/>
    </location>
</feature>
<name>A0A1D1YR58_9ARAE</name>
<dbReference type="AlphaFoldDB" id="A0A1D1YR58"/>
<evidence type="ECO:0000256" key="1">
    <source>
        <dbReference type="SAM" id="MobiDB-lite"/>
    </source>
</evidence>
<feature type="compositionally biased region" description="Low complexity" evidence="1">
    <location>
        <begin position="75"/>
        <end position="87"/>
    </location>
</feature>
<evidence type="ECO:0000313" key="2">
    <source>
        <dbReference type="EMBL" id="JAT57135.1"/>
    </source>
</evidence>
<feature type="compositionally biased region" description="Basic residues" evidence="1">
    <location>
        <begin position="64"/>
        <end position="74"/>
    </location>
</feature>
<gene>
    <name evidence="2" type="primary">lkh1_6</name>
    <name evidence="2" type="ORF">g.94192</name>
</gene>
<keyword evidence="2" id="KW-0418">Kinase</keyword>
<reference evidence="2" key="1">
    <citation type="submission" date="2015-07" db="EMBL/GenBank/DDBJ databases">
        <title>Transcriptome Assembly of Anthurium amnicola.</title>
        <authorList>
            <person name="Suzuki J."/>
        </authorList>
    </citation>
    <scope>NUCLEOTIDE SEQUENCE</scope>
</reference>
<organism evidence="2">
    <name type="scientific">Anthurium amnicola</name>
    <dbReference type="NCBI Taxonomy" id="1678845"/>
    <lineage>
        <taxon>Eukaryota</taxon>
        <taxon>Viridiplantae</taxon>
        <taxon>Streptophyta</taxon>
        <taxon>Embryophyta</taxon>
        <taxon>Tracheophyta</taxon>
        <taxon>Spermatophyta</taxon>
        <taxon>Magnoliopsida</taxon>
        <taxon>Liliopsida</taxon>
        <taxon>Araceae</taxon>
        <taxon>Pothoideae</taxon>
        <taxon>Potheae</taxon>
        <taxon>Anthurium</taxon>
    </lineage>
</organism>
<dbReference type="GO" id="GO:0016301">
    <property type="term" value="F:kinase activity"/>
    <property type="evidence" value="ECO:0007669"/>
    <property type="project" value="UniProtKB-KW"/>
</dbReference>
<feature type="region of interest" description="Disordered" evidence="1">
    <location>
        <begin position="13"/>
        <end position="193"/>
    </location>
</feature>
<accession>A0A1D1YR58</accession>
<feature type="non-terminal residue" evidence="2">
    <location>
        <position position="1"/>
    </location>
</feature>
<sequence>FFPSHLALSSFLSSRPTLQTKGREKEVRRRSNPRLPASSSSPSARQVLCSRRPPPTGFSSAGLHQRRRRPRPALRPRLLAQPPAAAASPTRSGNHRARSGTLPPPDPAHRRPSSRATRRCSHRHNSHSAALCRGSSPDLPSSFAPAGPPSAAPARRTVPSSCGSQHLLAAHNATRSGRHRHAALPSAVAGSAR</sequence>